<feature type="chain" id="PRO_5043540252" description="USP domain-containing protein" evidence="3">
    <location>
        <begin position="18"/>
        <end position="1302"/>
    </location>
</feature>
<dbReference type="GO" id="GO:0016579">
    <property type="term" value="P:protein deubiquitination"/>
    <property type="evidence" value="ECO:0007669"/>
    <property type="project" value="InterPro"/>
</dbReference>
<evidence type="ECO:0000313" key="5">
    <source>
        <dbReference type="EMBL" id="GMS82674.1"/>
    </source>
</evidence>
<dbReference type="GO" id="GO:0005634">
    <property type="term" value="C:nucleus"/>
    <property type="evidence" value="ECO:0007669"/>
    <property type="project" value="TreeGrafter"/>
</dbReference>
<evidence type="ECO:0000256" key="1">
    <source>
        <dbReference type="ARBA" id="ARBA00009085"/>
    </source>
</evidence>
<dbReference type="InterPro" id="IPR050164">
    <property type="entry name" value="Peptidase_C19"/>
</dbReference>
<evidence type="ECO:0000313" key="6">
    <source>
        <dbReference type="Proteomes" id="UP001432027"/>
    </source>
</evidence>
<dbReference type="EMBL" id="BTSX01000002">
    <property type="protein sequence ID" value="GMS82674.1"/>
    <property type="molecule type" value="Genomic_DNA"/>
</dbReference>
<protein>
    <recommendedName>
        <fullName evidence="4">USP domain-containing protein</fullName>
    </recommendedName>
</protein>
<comment type="caution">
    <text evidence="5">The sequence shown here is derived from an EMBL/GenBank/DDBJ whole genome shotgun (WGS) entry which is preliminary data.</text>
</comment>
<keyword evidence="6" id="KW-1185">Reference proteome</keyword>
<dbReference type="PANTHER" id="PTHR24006:SF943">
    <property type="entry name" value="UBIQUITIN CARBOXYL-TERMINAL HYDROLASE PUF"/>
    <property type="match status" value="1"/>
</dbReference>
<proteinExistence type="inferred from homology"/>
<comment type="similarity">
    <text evidence="1">Belongs to the peptidase C19 family.</text>
</comment>
<dbReference type="PROSITE" id="PS50235">
    <property type="entry name" value="USP_3"/>
    <property type="match status" value="1"/>
</dbReference>
<evidence type="ECO:0000259" key="4">
    <source>
        <dbReference type="PROSITE" id="PS50235"/>
    </source>
</evidence>
<dbReference type="PANTHER" id="PTHR24006">
    <property type="entry name" value="UBIQUITIN CARBOXYL-TERMINAL HYDROLASE"/>
    <property type="match status" value="1"/>
</dbReference>
<evidence type="ECO:0000256" key="2">
    <source>
        <dbReference type="SAM" id="MobiDB-lite"/>
    </source>
</evidence>
<dbReference type="Gene3D" id="3.90.70.10">
    <property type="entry name" value="Cysteine proteinases"/>
    <property type="match status" value="1"/>
</dbReference>
<dbReference type="InterPro" id="IPR038765">
    <property type="entry name" value="Papain-like_cys_pep_sf"/>
</dbReference>
<feature type="domain" description="USP" evidence="4">
    <location>
        <begin position="364"/>
        <end position="713"/>
    </location>
</feature>
<reference evidence="5" key="1">
    <citation type="submission" date="2023-10" db="EMBL/GenBank/DDBJ databases">
        <title>Genome assembly of Pristionchus species.</title>
        <authorList>
            <person name="Yoshida K."/>
            <person name="Sommer R.J."/>
        </authorList>
    </citation>
    <scope>NUCLEOTIDE SEQUENCE</scope>
    <source>
        <strain evidence="5">RS0144</strain>
    </source>
</reference>
<feature type="signal peptide" evidence="3">
    <location>
        <begin position="1"/>
        <end position="17"/>
    </location>
</feature>
<organism evidence="5 6">
    <name type="scientific">Pristionchus entomophagus</name>
    <dbReference type="NCBI Taxonomy" id="358040"/>
    <lineage>
        <taxon>Eukaryota</taxon>
        <taxon>Metazoa</taxon>
        <taxon>Ecdysozoa</taxon>
        <taxon>Nematoda</taxon>
        <taxon>Chromadorea</taxon>
        <taxon>Rhabditida</taxon>
        <taxon>Rhabditina</taxon>
        <taxon>Diplogasteromorpha</taxon>
        <taxon>Diplogasteroidea</taxon>
        <taxon>Neodiplogasteridae</taxon>
        <taxon>Pristionchus</taxon>
    </lineage>
</organism>
<feature type="compositionally biased region" description="Acidic residues" evidence="2">
    <location>
        <begin position="1270"/>
        <end position="1290"/>
    </location>
</feature>
<feature type="region of interest" description="Disordered" evidence="2">
    <location>
        <begin position="727"/>
        <end position="762"/>
    </location>
</feature>
<dbReference type="GO" id="GO:0005829">
    <property type="term" value="C:cytosol"/>
    <property type="evidence" value="ECO:0007669"/>
    <property type="project" value="TreeGrafter"/>
</dbReference>
<feature type="region of interest" description="Disordered" evidence="2">
    <location>
        <begin position="1269"/>
        <end position="1302"/>
    </location>
</feature>
<dbReference type="PROSITE" id="PS00973">
    <property type="entry name" value="USP_2"/>
    <property type="match status" value="1"/>
</dbReference>
<name>A0AAV5SR74_9BILA</name>
<dbReference type="InterPro" id="IPR001394">
    <property type="entry name" value="Peptidase_C19_UCH"/>
</dbReference>
<accession>A0AAV5SR74</accession>
<dbReference type="Proteomes" id="UP001432027">
    <property type="component" value="Unassembled WGS sequence"/>
</dbReference>
<keyword evidence="3" id="KW-0732">Signal</keyword>
<sequence length="1302" mass="148887">AESVPWLLRTLMHFVWAIIAPRRLDVERELSVIVTSPSVRLQLAKEKKVENNMNHRRTTLARTALATMLDLASRYGSWERNVHTLFNPSSIDGETVVFWRDALMHVGSMEIQHETGNLLSQMVERGHVEEESAVARRVMVRLVFQLGRAVWGPAAAVSYAAGSRSPVELLKLAERVVRACRREEMDEGLLEEWIDLQIGFISEERPMWNARCHMSLHVQLLQELLKKQEKETMTKAVRQCLMTLFSQALFPFAINTAGMVERCGLLPSSRPIGYGLAEGDVRRKYMDIVLYYAQEMPDKAAGLLDYLCQLVHGKTQGRRCPIMWWDKAERMRRQRTESFCGPQQNLMQRLHNLTARETDVRMVKGLMNPSYMCYVNSILQQLVFMPGVCEALYAIGDTERELGNLTEEEEIRNSYLLRAMQTLFGCMLFSAEPTLSAEAVLSNIELPSGANVREQQDCVEFFLTLIDKCDSAAEKLSRPPVFKRFLEGVMGYEYACKSCKHRHRGADESFTALNLEIHGTTVDNCLDHFMDGALLEGASAVMCEQCGEKRTTLKIGALRSAPSTLCIQLKRFSSYDTNGGKLNTKVDVPRELDLTRFSEAVRTASDDQVEKMFGWFDDTQDEPVVFTPPTDCPVRWRYRLVGVIVHSGQLGNGHYTSYVKERRPVMRGRPWFDHWLLANDDRVSVQEDKLNMEWQGSGEENTPSAYLLWYEMIEDTVVPSSVSEHTVTASSEEGTLVKEEEEETEYTVSHPSDDDDDEMEGEARREADAVEKMKRDCEWMDIGLGSLGVLEGPLLSLWKCVPTGVKNYVVSENVNHQLGRDVLTESYAKFLMHMMEIARDACKRRSGAEKHHALLKILNIARHFVVDCLWRTRNDLHGVDCEHTINQYRLFICHILREHTEFCQEWLNAFYDPELQAISEEAREFTTNPTSVRAGVSTWWWLAAQAVHMLRGERPHLVEAYCTHMVECLRQNTLRMDGFSAFFIQTVGNPNCVEFHIKHNILPALVNAMFYYNKKTMTWGLYADFTSRSYIPINAGLFQLYRDAIERDLINEEDYKQFVETRLHLAMGPMTRHGENHMLKMVDLLIVTLRKYGEDEEWIGRVGQAILNCLKIDPHRASGLFHVVTMVGRSLRPDRGHDFYDEILGKREAEAAENGLIYPGVVHMLEVMLAEKKESRLILQIETALSRTMESVDGFRERAEIYAPRIDAAKQRLEEWKAEENDFRAQISVTRSMLMGAEAMGMLPIDACGPINRPPGSSVAGREYDMMAISDDDLDDDEDEMMSDEEDYSEGEGPVNLTAHRR</sequence>
<dbReference type="Pfam" id="PF00443">
    <property type="entry name" value="UCH"/>
    <property type="match status" value="1"/>
</dbReference>
<dbReference type="InterPro" id="IPR018200">
    <property type="entry name" value="USP_CS"/>
</dbReference>
<dbReference type="GO" id="GO:0004843">
    <property type="term" value="F:cysteine-type deubiquitinase activity"/>
    <property type="evidence" value="ECO:0007669"/>
    <property type="project" value="InterPro"/>
</dbReference>
<evidence type="ECO:0000256" key="3">
    <source>
        <dbReference type="SAM" id="SignalP"/>
    </source>
</evidence>
<dbReference type="SUPFAM" id="SSF54001">
    <property type="entry name" value="Cysteine proteinases"/>
    <property type="match status" value="1"/>
</dbReference>
<feature type="non-terminal residue" evidence="5">
    <location>
        <position position="1"/>
    </location>
</feature>
<gene>
    <name evidence="5" type="ORF">PENTCL1PPCAC_4849</name>
</gene>
<dbReference type="InterPro" id="IPR028889">
    <property type="entry name" value="USP"/>
</dbReference>